<sequence length="301" mass="33471">MDFTEQFFISLGAAVVLYYGIKLLFFSRILFPKVCFPISETFFTSMGEWAVVTGASEGIGRAYAFALAERGMNIVIMSRTKSTLDQVAKEISNSTGQKVRVIIADFTDENIFGEVEEQLKDLCVGVLVNNVGILPSFIPYRFLESEDLDQTITKVINCNVKTMVKMCRMILPQMDKRRKGVIVNISSGIASVPFPLYTLYAASKIFVERFSQGLQAEYENRGILIQAVAPFGVCTRMAGYQPPNSVTFLPEDFVKNSLQYLRAGNKTHGSICHIVLGWILQCIPLKVLHSDSLLQGIGTCL</sequence>
<keyword evidence="4" id="KW-0560">Oxidoreductase</keyword>
<dbReference type="FunFam" id="3.40.50.720:FF:000137">
    <property type="entry name" value="Hydroxysteroid (17-beta) dehydrogenase 3"/>
    <property type="match status" value="1"/>
</dbReference>
<keyword evidence="6" id="KW-0472">Membrane</keyword>
<evidence type="ECO:0000256" key="5">
    <source>
        <dbReference type="RuleBase" id="RU000363"/>
    </source>
</evidence>
<feature type="transmembrane region" description="Helical" evidence="6">
    <location>
        <begin position="6"/>
        <end position="25"/>
    </location>
</feature>
<dbReference type="PANTHER" id="PTHR43899:SF7">
    <property type="entry name" value="17-BETA-HYDROXYSTEROID DEHYDROGENASE TYPE 3"/>
    <property type="match status" value="1"/>
</dbReference>
<comment type="similarity">
    <text evidence="5">Belongs to the short-chain dehydrogenases/reductases (SDR) family.</text>
</comment>
<evidence type="ECO:0000256" key="3">
    <source>
        <dbReference type="ARBA" id="ARBA00022955"/>
    </source>
</evidence>
<evidence type="ECO:0000256" key="4">
    <source>
        <dbReference type="ARBA" id="ARBA00023002"/>
    </source>
</evidence>
<keyword evidence="2" id="KW-0521">NADP</keyword>
<evidence type="ECO:0000313" key="7">
    <source>
        <dbReference type="Ensembl" id="ENSOSIP00000043595.1"/>
    </source>
</evidence>
<reference evidence="7" key="1">
    <citation type="submission" date="2025-08" db="UniProtKB">
        <authorList>
            <consortium name="Ensembl"/>
        </authorList>
    </citation>
    <scope>IDENTIFICATION</scope>
</reference>
<dbReference type="Ensembl" id="ENSOSIT00000045880.1">
    <property type="protein sequence ID" value="ENSOSIP00000043595.1"/>
    <property type="gene ID" value="ENSOSIG00000020924.1"/>
</dbReference>
<dbReference type="PROSITE" id="PS00061">
    <property type="entry name" value="ADH_SHORT"/>
    <property type="match status" value="1"/>
</dbReference>
<keyword evidence="6" id="KW-0812">Transmembrane</keyword>
<dbReference type="PRINTS" id="PR00080">
    <property type="entry name" value="SDRFAMILY"/>
</dbReference>
<keyword evidence="8" id="KW-1185">Reference proteome</keyword>
<keyword evidence="3" id="KW-0752">Steroid biosynthesis</keyword>
<dbReference type="InterPro" id="IPR020904">
    <property type="entry name" value="Sc_DH/Rdtase_CS"/>
</dbReference>
<keyword evidence="3" id="KW-0444">Lipid biosynthesis</keyword>
<organism evidence="7 8">
    <name type="scientific">Oryzias sinensis</name>
    <name type="common">Chinese medaka</name>
    <dbReference type="NCBI Taxonomy" id="183150"/>
    <lineage>
        <taxon>Eukaryota</taxon>
        <taxon>Metazoa</taxon>
        <taxon>Chordata</taxon>
        <taxon>Craniata</taxon>
        <taxon>Vertebrata</taxon>
        <taxon>Euteleostomi</taxon>
        <taxon>Actinopterygii</taxon>
        <taxon>Neopterygii</taxon>
        <taxon>Teleostei</taxon>
        <taxon>Neoteleostei</taxon>
        <taxon>Acanthomorphata</taxon>
        <taxon>Ovalentaria</taxon>
        <taxon>Atherinomorphae</taxon>
        <taxon>Beloniformes</taxon>
        <taxon>Adrianichthyidae</taxon>
        <taxon>Oryziinae</taxon>
        <taxon>Oryzias</taxon>
    </lineage>
</organism>
<dbReference type="PIRSF" id="PIRSF000126">
    <property type="entry name" value="11-beta-HSD1"/>
    <property type="match status" value="1"/>
</dbReference>
<dbReference type="PRINTS" id="PR00081">
    <property type="entry name" value="GDHRDH"/>
</dbReference>
<evidence type="ECO:0000256" key="6">
    <source>
        <dbReference type="SAM" id="Phobius"/>
    </source>
</evidence>
<comment type="subcellular location">
    <subcellularLocation>
        <location evidence="1">Endoplasmic reticulum</location>
    </subcellularLocation>
</comment>
<dbReference type="InterPro" id="IPR051019">
    <property type="entry name" value="VLCFA-Steroid_DH"/>
</dbReference>
<proteinExistence type="inferred from homology"/>
<dbReference type="GeneTree" id="ENSGT00940000160266"/>
<evidence type="ECO:0000256" key="2">
    <source>
        <dbReference type="ARBA" id="ARBA00022857"/>
    </source>
</evidence>
<dbReference type="CDD" id="cd05356">
    <property type="entry name" value="17beta-HSD1_like_SDR_c"/>
    <property type="match status" value="1"/>
</dbReference>
<dbReference type="AlphaFoldDB" id="A0A8C7ZPE3"/>
<dbReference type="GO" id="GO:0005783">
    <property type="term" value="C:endoplasmic reticulum"/>
    <property type="evidence" value="ECO:0007669"/>
    <property type="project" value="UniProtKB-SubCell"/>
</dbReference>
<keyword evidence="3" id="KW-0443">Lipid metabolism</keyword>
<dbReference type="GO" id="GO:0047045">
    <property type="term" value="F:testosterone dehydrogenase (NADP+) activity"/>
    <property type="evidence" value="ECO:0007669"/>
    <property type="project" value="TreeGrafter"/>
</dbReference>
<evidence type="ECO:0000313" key="8">
    <source>
        <dbReference type="Proteomes" id="UP000694383"/>
    </source>
</evidence>
<evidence type="ECO:0000256" key="1">
    <source>
        <dbReference type="ARBA" id="ARBA00004240"/>
    </source>
</evidence>
<dbReference type="Proteomes" id="UP000694383">
    <property type="component" value="Unplaced"/>
</dbReference>
<dbReference type="GO" id="GO:0006694">
    <property type="term" value="P:steroid biosynthetic process"/>
    <property type="evidence" value="ECO:0007669"/>
    <property type="project" value="UniProtKB-KW"/>
</dbReference>
<dbReference type="Pfam" id="PF00106">
    <property type="entry name" value="adh_short"/>
    <property type="match status" value="1"/>
</dbReference>
<dbReference type="InterPro" id="IPR036291">
    <property type="entry name" value="NAD(P)-bd_dom_sf"/>
</dbReference>
<name>A0A8C7ZPE3_9TELE</name>
<dbReference type="PANTHER" id="PTHR43899">
    <property type="entry name" value="RH59310P"/>
    <property type="match status" value="1"/>
</dbReference>
<dbReference type="Gene3D" id="3.40.50.720">
    <property type="entry name" value="NAD(P)-binding Rossmann-like Domain"/>
    <property type="match status" value="1"/>
</dbReference>
<accession>A0A8C7ZPE3</accession>
<dbReference type="SUPFAM" id="SSF51735">
    <property type="entry name" value="NAD(P)-binding Rossmann-fold domains"/>
    <property type="match status" value="1"/>
</dbReference>
<dbReference type="InterPro" id="IPR002347">
    <property type="entry name" value="SDR_fam"/>
</dbReference>
<keyword evidence="6" id="KW-1133">Transmembrane helix</keyword>
<reference evidence="7" key="2">
    <citation type="submission" date="2025-09" db="UniProtKB">
        <authorList>
            <consortium name="Ensembl"/>
        </authorList>
    </citation>
    <scope>IDENTIFICATION</scope>
</reference>
<protein>
    <submittedName>
        <fullName evidence="7">Hydroxysteroid (17-beta) dehydrogenase 3</fullName>
    </submittedName>
</protein>